<evidence type="ECO:0000313" key="3">
    <source>
        <dbReference type="Proteomes" id="UP000594454"/>
    </source>
</evidence>
<dbReference type="Proteomes" id="UP000594454">
    <property type="component" value="Chromosome 1"/>
</dbReference>
<dbReference type="PROSITE" id="PS01131">
    <property type="entry name" value="RRNA_A_DIMETH"/>
    <property type="match status" value="1"/>
</dbReference>
<dbReference type="EMBL" id="LR899009">
    <property type="protein sequence ID" value="CAD7076865.1"/>
    <property type="molecule type" value="Genomic_DNA"/>
</dbReference>
<keyword evidence="3" id="KW-1185">Reference proteome</keyword>
<dbReference type="Pfam" id="PF13679">
    <property type="entry name" value="Methyltransf_32"/>
    <property type="match status" value="1"/>
</dbReference>
<evidence type="ECO:0000259" key="1">
    <source>
        <dbReference type="Pfam" id="PF13679"/>
    </source>
</evidence>
<evidence type="ECO:0000313" key="2">
    <source>
        <dbReference type="EMBL" id="CAD7076865.1"/>
    </source>
</evidence>
<dbReference type="InParanoid" id="A0A7R8U9Y9"/>
<dbReference type="SUPFAM" id="SSF53335">
    <property type="entry name" value="S-adenosyl-L-methionine-dependent methyltransferases"/>
    <property type="match status" value="1"/>
</dbReference>
<dbReference type="AlphaFoldDB" id="A0A7R8U9Y9"/>
<dbReference type="InterPro" id="IPR052220">
    <property type="entry name" value="METTL25"/>
</dbReference>
<organism evidence="2 3">
    <name type="scientific">Hermetia illucens</name>
    <name type="common">Black soldier fly</name>
    <dbReference type="NCBI Taxonomy" id="343691"/>
    <lineage>
        <taxon>Eukaryota</taxon>
        <taxon>Metazoa</taxon>
        <taxon>Ecdysozoa</taxon>
        <taxon>Arthropoda</taxon>
        <taxon>Hexapoda</taxon>
        <taxon>Insecta</taxon>
        <taxon>Pterygota</taxon>
        <taxon>Neoptera</taxon>
        <taxon>Endopterygota</taxon>
        <taxon>Diptera</taxon>
        <taxon>Brachycera</taxon>
        <taxon>Stratiomyomorpha</taxon>
        <taxon>Stratiomyidae</taxon>
        <taxon>Hermetiinae</taxon>
        <taxon>Hermetia</taxon>
    </lineage>
</organism>
<sequence length="451" mass="52309">MTLPPEFSTYSVYFQECFDFLNDYKWIFSTSNTQYLKEDVLEQFPDEWQEYFITVENDELNAFPDGLNDQTLLPKSLQAFQQKLQLLKPRISSPRCTETKLMKGMSPKKSHEIIQLAKLIEEKLKDKVNLLIDFGAGLGYLSEILFRKSSFNILGLECDAERVVLARKRQKEYYPESTSKVVYEEMNIRPDSGEQIEFLSKEHFADTGQQDCGIIGLHACADLSITAINLFFESKTIQGLVIMPCCYHKLELSEESEAGRIFKNFPLSRCLSEIVLKSENSFQILNRPFLRLACQQTVSRWRCMKAESHREHGIDMFLRAAVECLKLDDVIITKRKGKRLLEPNISFDYISSNYLLKSKLTNQSIDWSEDHRSTIEGIFKKYPNGWKLSEALTCLQTAFQGLCENIVLLDRVCFIQERAQQMNLEICIEVKKILDDQLSPRCFAFIAEKRK</sequence>
<reference evidence="2 3" key="1">
    <citation type="submission" date="2020-11" db="EMBL/GenBank/DDBJ databases">
        <authorList>
            <person name="Wallbank WR R."/>
            <person name="Pardo Diaz C."/>
            <person name="Kozak K."/>
            <person name="Martin S."/>
            <person name="Jiggins C."/>
            <person name="Moest M."/>
            <person name="Warren A I."/>
            <person name="Generalovic N T."/>
            <person name="Byers J.R.P. K."/>
            <person name="Montejo-Kovacevich G."/>
            <person name="Yen C E."/>
        </authorList>
    </citation>
    <scope>NUCLEOTIDE SEQUENCE [LARGE SCALE GENOMIC DNA]</scope>
</reference>
<dbReference type="OrthoDB" id="10258156at2759"/>
<dbReference type="InterPro" id="IPR025714">
    <property type="entry name" value="Methyltranfer_dom"/>
</dbReference>
<feature type="domain" description="Methyltransferase" evidence="1">
    <location>
        <begin position="108"/>
        <end position="251"/>
    </location>
</feature>
<proteinExistence type="predicted"/>
<dbReference type="PANTHER" id="PTHR12496">
    <property type="entry name" value="CGI-41 METHYLTRANSFERASE"/>
    <property type="match status" value="1"/>
</dbReference>
<dbReference type="InterPro" id="IPR029063">
    <property type="entry name" value="SAM-dependent_MTases_sf"/>
</dbReference>
<accession>A0A7R8U9Y9</accession>
<dbReference type="InterPro" id="IPR020596">
    <property type="entry name" value="rRNA_Ade_Mease_Trfase_CS"/>
</dbReference>
<gene>
    <name evidence="2" type="ORF">HERILL_LOCUS256</name>
</gene>
<dbReference type="GO" id="GO:0000179">
    <property type="term" value="F:rRNA (adenine-N6,N6-)-dimethyltransferase activity"/>
    <property type="evidence" value="ECO:0007669"/>
    <property type="project" value="InterPro"/>
</dbReference>
<dbReference type="PANTHER" id="PTHR12496:SF0">
    <property type="entry name" value="METHYLTRANSFERASE DOMAIN-CONTAINING PROTEIN"/>
    <property type="match status" value="1"/>
</dbReference>
<name>A0A7R8U9Y9_HERIL</name>
<protein>
    <recommendedName>
        <fullName evidence="1">Methyltransferase domain-containing protein</fullName>
    </recommendedName>
</protein>